<evidence type="ECO:0000259" key="3">
    <source>
        <dbReference type="Pfam" id="PF10536"/>
    </source>
</evidence>
<dbReference type="eggNOG" id="KOG1983">
    <property type="taxonomic scope" value="Eukaryota"/>
</dbReference>
<evidence type="ECO:0000259" key="2">
    <source>
        <dbReference type="Pfam" id="PF08596"/>
    </source>
</evidence>
<dbReference type="PANTHER" id="PTHR10241">
    <property type="entry name" value="LETHAL 2 GIANT LARVAE PROTEIN"/>
    <property type="match status" value="1"/>
</dbReference>
<protein>
    <submittedName>
        <fullName evidence="4">Serine/threonine-protein phosphatase 7 long form-like protein</fullName>
    </submittedName>
</protein>
<dbReference type="GO" id="GO:0005886">
    <property type="term" value="C:plasma membrane"/>
    <property type="evidence" value="ECO:0007669"/>
    <property type="project" value="TreeGrafter"/>
</dbReference>
<dbReference type="CDD" id="cd15873">
    <property type="entry name" value="R-SNARE_STXBP5_6"/>
    <property type="match status" value="1"/>
</dbReference>
<feature type="compositionally biased region" description="Basic and acidic residues" evidence="1">
    <location>
        <begin position="1438"/>
        <end position="1457"/>
    </location>
</feature>
<dbReference type="Pfam" id="PF10536">
    <property type="entry name" value="PMD"/>
    <property type="match status" value="1"/>
</dbReference>
<dbReference type="Pfam" id="PF08596">
    <property type="entry name" value="Lgl_C"/>
    <property type="match status" value="1"/>
</dbReference>
<dbReference type="STRING" id="4572.M7ZYF6"/>
<sequence length="1528" mass="170591">MAPKSETRPPLADNIGPRYSMLDWAFDKGHRARFIENGEMLQALRMRGHGVHGHMDYDERYAPFFKRARLLGFVLQFKRQPPMLVHAALTVLIDRWRPKTHSFHLPCGEMTVTLEDWALITAMPIEGHALTGRVERTNWQQRVAALIGDCPTVKGNRTSGVPLTWLSEHRQKCPEGADETTMEWYARAYLWYLLMEVVFPDSSGNSANWSYLFFLADWEAGYSWGTASLAYLYRSLDDATQRTGDKSNMGGFVWAFSIWMWERLGGKLPRRPWGAYSKDGDETRHPTVAYEWDVVKLYTGLNKTSYKTYTKELDALTHTQVNWWLYHDREWEFDLNVMCDADRGLWRCIVPMICVYAVEWHLPHRVATQFGIYQHPPPGQPTDTGGHALHLMSRQKNQSIIDWGEEHKTHVTEWNRRRYRKYVERKATQDLIGSSSHAPSSSRLVGEDEEEATHEEGEEEESNGEEEYDEDYGPPPTQTSQASQLPKRNPKKDLLSPDPFQRPKLYTGKTQDRPGGRVTQPTACPHGDRVNLPPGPLHISLQKVAAKPCHTLPPGDMAVGLDRLPPGPLAVCPTPSFLRYPFLSRADTWQAHLKTQKPSNTTIPDLAGTDHPWTDRADKHTTYGLSRIQPMPSAHKKKRGVDPGSPASGFFVGFCLGRRGSAMFVKKLVEKASKKQHSGGIGGLRAEDCANENSGLRRYAGDSFGNVSLFKLDLGQRCLVDLPYCIPFAESYGSTGNGGNGVEIVFVSPQPLAESNRLLIIFRDGVMTLWDIKASKVVFVSGRTTQQQSHQEEKNVTSSCWACSKGSKVAIGYDSGDIYLWAIPDIFSAENSSSSSNQNLPLQRLNLGYKLDKVPIISLRWVPTDGKSGRLYINGFSEHAYLYQVLILNEESESRIVKMVLPLTEACQGMEFVTGLSDPNKQRQTVLVLLLKSGQICLCDDSEIERYLLQSQSRSPPTLPSHSFVKQPYGDSGINVAKFYTSDRTATANEAYFYDKAADNTSSRARITSLQFDMSSSILISGDQGGTVRVITFKKDSSDNILSILQGKQGDNYDARSIKLKGAVTSTSMISNSKHFAVGTEKGIVSVIKVDDATILYQKQLECRVSGGIASLQFELYSHNGYDKDLLIVGMEDSSICILEEETGKLLNANPVQTNRPTRALLLQTLELSPNEAPGSDNHDTALKESLLLLCTEDAIRLFSLSHAIQGMKKITNKKKLNGSCCFASVIHGASSEIGIVLVFSNGKVETRSLPDLSLLKEASLRGFVHSKNLNSSSSITCSSDGEIILIKGEETYFFSTLCQDDIYRHVDSINMVYRKDRPLREESSYVVKSPKEKKKGLFGMIMKDTKGSKANESDANGNGQFIATTSEELASIFSSANFTPPSARRSSSLKDDENIELDIDDIDIEDNTQKQKGPHFAGLSKQKFSKGLQALRGKLKPRTEEKVNTENKKPEDEPSVRQVDQIKMKYGYATSDDSTSVPKMIGNKLQENIKKLEGINLRSADMAHGAQSFSSMAKELLRTTKNEKSSS</sequence>
<dbReference type="EMBL" id="KD048496">
    <property type="protein sequence ID" value="EMS65077.1"/>
    <property type="molecule type" value="Genomic_DNA"/>
</dbReference>
<accession>M7ZYF6</accession>
<proteinExistence type="predicted"/>
<feature type="compositionally biased region" description="Polar residues" evidence="1">
    <location>
        <begin position="431"/>
        <end position="443"/>
    </location>
</feature>
<dbReference type="SUPFAM" id="SSF50978">
    <property type="entry name" value="WD40 repeat-like"/>
    <property type="match status" value="1"/>
</dbReference>
<dbReference type="GO" id="GO:0045159">
    <property type="term" value="F:myosin II binding"/>
    <property type="evidence" value="ECO:0007669"/>
    <property type="project" value="TreeGrafter"/>
</dbReference>
<dbReference type="InterPro" id="IPR015943">
    <property type="entry name" value="WD40/YVTN_repeat-like_dom_sf"/>
</dbReference>
<evidence type="ECO:0000313" key="4">
    <source>
        <dbReference type="EMBL" id="EMS65077.1"/>
    </source>
</evidence>
<organism evidence="4">
    <name type="scientific">Triticum urartu</name>
    <name type="common">Red wild einkorn</name>
    <name type="synonym">Crithodium urartu</name>
    <dbReference type="NCBI Taxonomy" id="4572"/>
    <lineage>
        <taxon>Eukaryota</taxon>
        <taxon>Viridiplantae</taxon>
        <taxon>Streptophyta</taxon>
        <taxon>Embryophyta</taxon>
        <taxon>Tracheophyta</taxon>
        <taxon>Spermatophyta</taxon>
        <taxon>Magnoliopsida</taxon>
        <taxon>Liliopsida</taxon>
        <taxon>Poales</taxon>
        <taxon>Poaceae</taxon>
        <taxon>BOP clade</taxon>
        <taxon>Pooideae</taxon>
        <taxon>Triticodae</taxon>
        <taxon>Triticeae</taxon>
        <taxon>Triticinae</taxon>
        <taxon>Triticum</taxon>
    </lineage>
</organism>
<reference evidence="4" key="1">
    <citation type="journal article" date="2013" name="Nature">
        <title>Draft genome of the wheat A-genome progenitor Triticum urartu.</title>
        <authorList>
            <person name="Ling H.Q."/>
            <person name="Zhao S."/>
            <person name="Liu D."/>
            <person name="Wang J."/>
            <person name="Sun H."/>
            <person name="Zhang C."/>
            <person name="Fan H."/>
            <person name="Li D."/>
            <person name="Dong L."/>
            <person name="Tao Y."/>
            <person name="Gao C."/>
            <person name="Wu H."/>
            <person name="Li Y."/>
            <person name="Cui Y."/>
            <person name="Guo X."/>
            <person name="Zheng S."/>
            <person name="Wang B."/>
            <person name="Yu K."/>
            <person name="Liang Q."/>
            <person name="Yang W."/>
            <person name="Lou X."/>
            <person name="Chen J."/>
            <person name="Feng M."/>
            <person name="Jian J."/>
            <person name="Zhang X."/>
            <person name="Luo G."/>
            <person name="Jiang Y."/>
            <person name="Liu J."/>
            <person name="Wang Z."/>
            <person name="Sha Y."/>
            <person name="Zhang B."/>
            <person name="Wu H."/>
            <person name="Tang D."/>
            <person name="Shen Q."/>
            <person name="Xue P."/>
            <person name="Zou S."/>
            <person name="Wang X."/>
            <person name="Liu X."/>
            <person name="Wang F."/>
            <person name="Yang Y."/>
            <person name="An X."/>
            <person name="Dong Z."/>
            <person name="Zhang K."/>
            <person name="Zhang X."/>
            <person name="Luo M.C."/>
            <person name="Dvorak J."/>
            <person name="Tong Y."/>
            <person name="Wang J."/>
            <person name="Yang H."/>
            <person name="Li Z."/>
            <person name="Wang D."/>
            <person name="Zhang A."/>
            <person name="Wang J."/>
        </authorList>
    </citation>
    <scope>NUCLEOTIDE SEQUENCE</scope>
</reference>
<dbReference type="InterPro" id="IPR013905">
    <property type="entry name" value="Lgl_C_dom"/>
</dbReference>
<dbReference type="GO" id="GO:0005737">
    <property type="term" value="C:cytoplasm"/>
    <property type="evidence" value="ECO:0007669"/>
    <property type="project" value="TreeGrafter"/>
</dbReference>
<dbReference type="Gene3D" id="2.130.10.10">
    <property type="entry name" value="YVTN repeat-like/Quinoprotein amine dehydrogenase"/>
    <property type="match status" value="2"/>
</dbReference>
<dbReference type="GO" id="GO:0006893">
    <property type="term" value="P:Golgi to plasma membrane transport"/>
    <property type="evidence" value="ECO:0007669"/>
    <property type="project" value="TreeGrafter"/>
</dbReference>
<dbReference type="InterPro" id="IPR036322">
    <property type="entry name" value="WD40_repeat_dom_sf"/>
</dbReference>
<dbReference type="GO" id="GO:0006887">
    <property type="term" value="P:exocytosis"/>
    <property type="evidence" value="ECO:0007669"/>
    <property type="project" value="TreeGrafter"/>
</dbReference>
<dbReference type="GO" id="GO:0005096">
    <property type="term" value="F:GTPase activator activity"/>
    <property type="evidence" value="ECO:0007669"/>
    <property type="project" value="TreeGrafter"/>
</dbReference>
<gene>
    <name evidence="4" type="ORF">TRIUR3_17304</name>
</gene>
<feature type="region of interest" description="Disordered" evidence="1">
    <location>
        <begin position="1433"/>
        <end position="1457"/>
    </location>
</feature>
<evidence type="ECO:0000256" key="1">
    <source>
        <dbReference type="SAM" id="MobiDB-lite"/>
    </source>
</evidence>
<feature type="compositionally biased region" description="Acidic residues" evidence="1">
    <location>
        <begin position="447"/>
        <end position="472"/>
    </location>
</feature>
<dbReference type="GO" id="GO:0019905">
    <property type="term" value="F:syntaxin binding"/>
    <property type="evidence" value="ECO:0007669"/>
    <property type="project" value="TreeGrafter"/>
</dbReference>
<feature type="region of interest" description="Disordered" evidence="1">
    <location>
        <begin position="428"/>
        <end position="529"/>
    </location>
</feature>
<feature type="domain" description="Lethal giant larvae (Lgl)-like C-terminal" evidence="2">
    <location>
        <begin position="1185"/>
        <end position="1301"/>
    </location>
</feature>
<dbReference type="PANTHER" id="PTHR10241:SF27">
    <property type="entry name" value="TRANSDUCIN_WD40 REPEAT-LIKE SUPERFAMILY PROTEIN"/>
    <property type="match status" value="1"/>
</dbReference>
<feature type="domain" description="Aminotransferase-like plant mobile" evidence="3">
    <location>
        <begin position="88"/>
        <end position="424"/>
    </location>
</feature>
<dbReference type="InterPro" id="IPR019557">
    <property type="entry name" value="AminoTfrase-like_pln_mobile"/>
</dbReference>
<name>M7ZYF6_TRIUA</name>